<dbReference type="Gene3D" id="3.40.50.300">
    <property type="entry name" value="P-loop containing nucleotide triphosphate hydrolases"/>
    <property type="match status" value="1"/>
</dbReference>
<evidence type="ECO:0000256" key="2">
    <source>
        <dbReference type="SAM" id="MobiDB-lite"/>
    </source>
</evidence>
<evidence type="ECO:0000259" key="3">
    <source>
        <dbReference type="SMART" id="SM00382"/>
    </source>
</evidence>
<accession>A0ABQ6MD98</accession>
<dbReference type="EMBL" id="BRYB01000145">
    <property type="protein sequence ID" value="GMI23980.1"/>
    <property type="molecule type" value="Genomic_DNA"/>
</dbReference>
<comment type="similarity">
    <text evidence="1">Belongs to the AAA ATPase family.</text>
</comment>
<dbReference type="PROSITE" id="PS00674">
    <property type="entry name" value="AAA"/>
    <property type="match status" value="1"/>
</dbReference>
<dbReference type="SMART" id="SM00382">
    <property type="entry name" value="AAA"/>
    <property type="match status" value="1"/>
</dbReference>
<feature type="domain" description="AAA+ ATPase" evidence="3">
    <location>
        <begin position="294"/>
        <end position="454"/>
    </location>
</feature>
<dbReference type="InterPro" id="IPR003593">
    <property type="entry name" value="AAA+_ATPase"/>
</dbReference>
<dbReference type="Proteomes" id="UP001165060">
    <property type="component" value="Unassembled WGS sequence"/>
</dbReference>
<feature type="compositionally biased region" description="Basic and acidic residues" evidence="2">
    <location>
        <begin position="59"/>
        <end position="71"/>
    </location>
</feature>
<reference evidence="4 5" key="1">
    <citation type="journal article" date="2023" name="Commun. Biol.">
        <title>Genome analysis of Parmales, the sister group of diatoms, reveals the evolutionary specialization of diatoms from phago-mixotrophs to photoautotrophs.</title>
        <authorList>
            <person name="Ban H."/>
            <person name="Sato S."/>
            <person name="Yoshikawa S."/>
            <person name="Yamada K."/>
            <person name="Nakamura Y."/>
            <person name="Ichinomiya M."/>
            <person name="Sato N."/>
            <person name="Blanc-Mathieu R."/>
            <person name="Endo H."/>
            <person name="Kuwata A."/>
            <person name="Ogata H."/>
        </authorList>
    </citation>
    <scope>NUCLEOTIDE SEQUENCE [LARGE SCALE GENOMIC DNA]</scope>
</reference>
<dbReference type="PANTHER" id="PTHR23076">
    <property type="entry name" value="METALLOPROTEASE M41 FTSH"/>
    <property type="match status" value="1"/>
</dbReference>
<keyword evidence="5" id="KW-1185">Reference proteome</keyword>
<feature type="compositionally biased region" description="Basic and acidic residues" evidence="2">
    <location>
        <begin position="19"/>
        <end position="36"/>
    </location>
</feature>
<evidence type="ECO:0000313" key="4">
    <source>
        <dbReference type="EMBL" id="GMI23980.1"/>
    </source>
</evidence>
<keyword evidence="1" id="KW-0067">ATP-binding</keyword>
<proteinExistence type="inferred from homology"/>
<feature type="region of interest" description="Disordered" evidence="2">
    <location>
        <begin position="245"/>
        <end position="268"/>
    </location>
</feature>
<dbReference type="PANTHER" id="PTHR23076:SF56">
    <property type="entry name" value="INACTIVE ATP-DEPENDENT ZINC METALLOPROTEASE FTSHI 2, CHLOROPLASTIC-RELATED"/>
    <property type="match status" value="1"/>
</dbReference>
<evidence type="ECO:0000256" key="1">
    <source>
        <dbReference type="RuleBase" id="RU003651"/>
    </source>
</evidence>
<dbReference type="Pfam" id="PF00004">
    <property type="entry name" value="AAA"/>
    <property type="match status" value="1"/>
</dbReference>
<dbReference type="InterPro" id="IPR003959">
    <property type="entry name" value="ATPase_AAA_core"/>
</dbReference>
<gene>
    <name evidence="4" type="ORF">TeGR_g7151</name>
</gene>
<dbReference type="SUPFAM" id="SSF52540">
    <property type="entry name" value="P-loop containing nucleoside triphosphate hydrolases"/>
    <property type="match status" value="1"/>
</dbReference>
<dbReference type="InterPro" id="IPR027417">
    <property type="entry name" value="P-loop_NTPase"/>
</dbReference>
<name>A0ABQ6MD98_9STRA</name>
<sequence>MPPASGRRNSLTPVPPNDTSHDSADDDYFTRLERPDLPSSPAAPQHASKRSPSHTRSPRRWDHGSFDRTDPDPDPSPPWWRRSRWLPPLLLTLLLARYRSQLLLHIRSLLTKHRHKLPLLAAALPSFPALPSFLRRPPPRPQPNQTPLPLSALLSPSPSSLCNTLSLTSSYAQLPNGRVNYPSHLLPTLVKSLLSSNSPPSIAFPPPAQPNAILSNALAVLIPVGYLAFLSRLLSKHLNPAPPASFHPTLHTPSPSPPPQPALDSGYASPPPLPPSLALLSIARLPPFPATLPPPAGFVLSGAPGTGKTHYARCLLNSLHANLHPDWSFYSCQVSGSAFVEKYVGVGASRIRSLYADLRAKCAARRKNGKDCFAVVLIDEVDSLGTSRRTENSEGGSEGDSALNQLLAELDGCGSGDQSVRVVTIGTTNRLNMLDPALVRPGRMDGVYELGKPVGRRGVMEVLEKCGVEVGFSDIKVEACMGMSQAEIAGKVKEWRWRESGIGSGGIYR</sequence>
<keyword evidence="1" id="KW-0547">Nucleotide-binding</keyword>
<feature type="compositionally biased region" description="Basic residues" evidence="2">
    <location>
        <begin position="47"/>
        <end position="58"/>
    </location>
</feature>
<feature type="region of interest" description="Disordered" evidence="2">
    <location>
        <begin position="1"/>
        <end position="78"/>
    </location>
</feature>
<comment type="caution">
    <text evidence="4">The sequence shown here is derived from an EMBL/GenBank/DDBJ whole genome shotgun (WGS) entry which is preliminary data.</text>
</comment>
<protein>
    <recommendedName>
        <fullName evidence="3">AAA+ ATPase domain-containing protein</fullName>
    </recommendedName>
</protein>
<evidence type="ECO:0000313" key="5">
    <source>
        <dbReference type="Proteomes" id="UP001165060"/>
    </source>
</evidence>
<organism evidence="4 5">
    <name type="scientific">Tetraparma gracilis</name>
    <dbReference type="NCBI Taxonomy" id="2962635"/>
    <lineage>
        <taxon>Eukaryota</taxon>
        <taxon>Sar</taxon>
        <taxon>Stramenopiles</taxon>
        <taxon>Ochrophyta</taxon>
        <taxon>Bolidophyceae</taxon>
        <taxon>Parmales</taxon>
        <taxon>Triparmaceae</taxon>
        <taxon>Tetraparma</taxon>
    </lineage>
</organism>
<dbReference type="InterPro" id="IPR003960">
    <property type="entry name" value="ATPase_AAA_CS"/>
</dbReference>